<gene>
    <name evidence="1" type="ORF">METZ01_LOCUS438496</name>
</gene>
<name>A0A382YQU8_9ZZZZ</name>
<reference evidence="1" key="1">
    <citation type="submission" date="2018-05" db="EMBL/GenBank/DDBJ databases">
        <authorList>
            <person name="Lanie J.A."/>
            <person name="Ng W.-L."/>
            <person name="Kazmierczak K.M."/>
            <person name="Andrzejewski T.M."/>
            <person name="Davidsen T.M."/>
            <person name="Wayne K.J."/>
            <person name="Tettelin H."/>
            <person name="Glass J.I."/>
            <person name="Rusch D."/>
            <person name="Podicherti R."/>
            <person name="Tsui H.-C.T."/>
            <person name="Winkler M.E."/>
        </authorList>
    </citation>
    <scope>NUCLEOTIDE SEQUENCE</scope>
</reference>
<evidence type="ECO:0000313" key="1">
    <source>
        <dbReference type="EMBL" id="SVD85642.1"/>
    </source>
</evidence>
<organism evidence="1">
    <name type="scientific">marine metagenome</name>
    <dbReference type="NCBI Taxonomy" id="408172"/>
    <lineage>
        <taxon>unclassified sequences</taxon>
        <taxon>metagenomes</taxon>
        <taxon>ecological metagenomes</taxon>
    </lineage>
</organism>
<dbReference type="EMBL" id="UINC01177812">
    <property type="protein sequence ID" value="SVD85642.1"/>
    <property type="molecule type" value="Genomic_DNA"/>
</dbReference>
<protein>
    <submittedName>
        <fullName evidence="1">Uncharacterized protein</fullName>
    </submittedName>
</protein>
<feature type="non-terminal residue" evidence="1">
    <location>
        <position position="1"/>
    </location>
</feature>
<proteinExistence type="predicted"/>
<accession>A0A382YQU8</accession>
<dbReference type="AlphaFoldDB" id="A0A382YQU8"/>
<sequence length="25" mass="2932">VENRNVKIMTNSNVIFFIGLPNWLL</sequence>